<evidence type="ECO:0000313" key="2">
    <source>
        <dbReference type="Proteomes" id="UP000004994"/>
    </source>
</evidence>
<accession>A0A3Q7I562</accession>
<organism evidence="1">
    <name type="scientific">Solanum lycopersicum</name>
    <name type="common">Tomato</name>
    <name type="synonym">Lycopersicon esculentum</name>
    <dbReference type="NCBI Taxonomy" id="4081"/>
    <lineage>
        <taxon>Eukaryota</taxon>
        <taxon>Viridiplantae</taxon>
        <taxon>Streptophyta</taxon>
        <taxon>Embryophyta</taxon>
        <taxon>Tracheophyta</taxon>
        <taxon>Spermatophyta</taxon>
        <taxon>Magnoliopsida</taxon>
        <taxon>eudicotyledons</taxon>
        <taxon>Gunneridae</taxon>
        <taxon>Pentapetalae</taxon>
        <taxon>asterids</taxon>
        <taxon>lamiids</taxon>
        <taxon>Solanales</taxon>
        <taxon>Solanaceae</taxon>
        <taxon>Solanoideae</taxon>
        <taxon>Solaneae</taxon>
        <taxon>Solanum</taxon>
        <taxon>Solanum subgen. Lycopersicon</taxon>
    </lineage>
</organism>
<reference evidence="1" key="1">
    <citation type="journal article" date="2012" name="Nature">
        <title>The tomato genome sequence provides insights into fleshy fruit evolution.</title>
        <authorList>
            <consortium name="Tomato Genome Consortium"/>
        </authorList>
    </citation>
    <scope>NUCLEOTIDE SEQUENCE [LARGE SCALE GENOMIC DNA]</scope>
    <source>
        <strain evidence="1">cv. Heinz 1706</strain>
    </source>
</reference>
<reference evidence="1" key="2">
    <citation type="submission" date="2019-01" db="UniProtKB">
        <authorList>
            <consortium name="EnsemblPlants"/>
        </authorList>
    </citation>
    <scope>IDENTIFICATION</scope>
    <source>
        <strain evidence="1">cv. Heinz 1706</strain>
    </source>
</reference>
<protein>
    <submittedName>
        <fullName evidence="1">Uncharacterized protein</fullName>
    </submittedName>
</protein>
<dbReference type="EnsemblPlants" id="Solyc09g074490.3.1">
    <property type="protein sequence ID" value="Solyc09g074490.3.1.1"/>
    <property type="gene ID" value="Solyc09g074490.3"/>
</dbReference>
<dbReference type="Gramene" id="Solyc09g074490.3.1">
    <property type="protein sequence ID" value="Solyc09g074490.3.1.1"/>
    <property type="gene ID" value="Solyc09g074490.3"/>
</dbReference>
<keyword evidence="2" id="KW-1185">Reference proteome</keyword>
<name>A0A3Q7I562_SOLLC</name>
<sequence>HCLTEKIPRIIN</sequence>
<evidence type="ECO:0000313" key="1">
    <source>
        <dbReference type="EnsemblPlants" id="Solyc09g074490.3.1.1"/>
    </source>
</evidence>
<proteinExistence type="predicted"/>
<dbReference type="InParanoid" id="A0A3Q7I562"/>
<dbReference type="Proteomes" id="UP000004994">
    <property type="component" value="Chromosome 9"/>
</dbReference>